<keyword evidence="4" id="KW-1185">Reference proteome</keyword>
<reference evidence="4" key="1">
    <citation type="journal article" date="2019" name="Int. J. Syst. Evol. Microbiol.">
        <title>The Global Catalogue of Microorganisms (GCM) 10K type strain sequencing project: providing services to taxonomists for standard genome sequencing and annotation.</title>
        <authorList>
            <consortium name="The Broad Institute Genomics Platform"/>
            <consortium name="The Broad Institute Genome Sequencing Center for Infectious Disease"/>
            <person name="Wu L."/>
            <person name="Ma J."/>
        </authorList>
    </citation>
    <scope>NUCLEOTIDE SEQUENCE [LARGE SCALE GENOMIC DNA]</scope>
    <source>
        <strain evidence="4">CECT 7131</strain>
    </source>
</reference>
<dbReference type="Pfam" id="PF04955">
    <property type="entry name" value="HupE_UreJ"/>
    <property type="match status" value="1"/>
</dbReference>
<protein>
    <submittedName>
        <fullName evidence="3">HupE/UreJ family protein</fullName>
    </submittedName>
</protein>
<keyword evidence="2" id="KW-0732">Signal</keyword>
<evidence type="ECO:0000313" key="3">
    <source>
        <dbReference type="EMBL" id="MDN3564580.1"/>
    </source>
</evidence>
<accession>A0ABT8A4D1</accession>
<feature type="transmembrane region" description="Helical" evidence="1">
    <location>
        <begin position="105"/>
        <end position="124"/>
    </location>
</feature>
<sequence>MNPLMLLAAALLLPGTALAHPGGPMAHGMLAGFAHPFGGADHLLAMVAVGLWAGLSGGAARLALPGGFLGGMALGALLGLSGVVLPMAEAGILASVIVLGALAALAVRPPLLLGVALAAGFGLLHGHAHGTELPGGLAMLGMLGGTAVLHAAGLALAQPMRRAAQLAGAATAVAGLVLAIV</sequence>
<feature type="chain" id="PRO_5047217415" evidence="2">
    <location>
        <begin position="20"/>
        <end position="181"/>
    </location>
</feature>
<proteinExistence type="predicted"/>
<name>A0ABT8A4D1_9PROT</name>
<feature type="transmembrane region" description="Helical" evidence="1">
    <location>
        <begin position="136"/>
        <end position="157"/>
    </location>
</feature>
<gene>
    <name evidence="3" type="ORF">QWZ14_09410</name>
</gene>
<evidence type="ECO:0000256" key="2">
    <source>
        <dbReference type="SAM" id="SignalP"/>
    </source>
</evidence>
<keyword evidence="1" id="KW-0812">Transmembrane</keyword>
<feature type="transmembrane region" description="Helical" evidence="1">
    <location>
        <begin position="163"/>
        <end position="180"/>
    </location>
</feature>
<dbReference type="Proteomes" id="UP001529369">
    <property type="component" value="Unassembled WGS sequence"/>
</dbReference>
<organism evidence="3 4">
    <name type="scientific">Paeniroseomonas aquatica</name>
    <dbReference type="NCBI Taxonomy" id="373043"/>
    <lineage>
        <taxon>Bacteria</taxon>
        <taxon>Pseudomonadati</taxon>
        <taxon>Pseudomonadota</taxon>
        <taxon>Alphaproteobacteria</taxon>
        <taxon>Acetobacterales</taxon>
        <taxon>Acetobacteraceae</taxon>
        <taxon>Paeniroseomonas</taxon>
    </lineage>
</organism>
<dbReference type="InterPro" id="IPR007038">
    <property type="entry name" value="HupE_UreJ"/>
</dbReference>
<keyword evidence="1" id="KW-0472">Membrane</keyword>
<feature type="signal peptide" evidence="2">
    <location>
        <begin position="1"/>
        <end position="19"/>
    </location>
</feature>
<keyword evidence="1" id="KW-1133">Transmembrane helix</keyword>
<dbReference type="PIRSF" id="PIRSF016919">
    <property type="entry name" value="HupE_UreJ"/>
    <property type="match status" value="1"/>
</dbReference>
<dbReference type="RefSeq" id="WP_290316379.1">
    <property type="nucleotide sequence ID" value="NZ_JAUFPN010000107.1"/>
</dbReference>
<evidence type="ECO:0000313" key="4">
    <source>
        <dbReference type="Proteomes" id="UP001529369"/>
    </source>
</evidence>
<dbReference type="EMBL" id="JAUFPN010000107">
    <property type="protein sequence ID" value="MDN3564580.1"/>
    <property type="molecule type" value="Genomic_DNA"/>
</dbReference>
<evidence type="ECO:0000256" key="1">
    <source>
        <dbReference type="SAM" id="Phobius"/>
    </source>
</evidence>
<comment type="caution">
    <text evidence="3">The sequence shown here is derived from an EMBL/GenBank/DDBJ whole genome shotgun (WGS) entry which is preliminary data.</text>
</comment>